<comment type="caution">
    <text evidence="1">The sequence shown here is derived from an EMBL/GenBank/DDBJ whole genome shotgun (WGS) entry which is preliminary data.</text>
</comment>
<keyword evidence="2" id="KW-1185">Reference proteome</keyword>
<proteinExistence type="predicted"/>
<sequence length="78" mass="8676">MNKNFLYITDIYKIASPRLSPRPRGVGEAELFQLPDHMGLPEDRFQWRGGAAIPCPAASPLARIPLPMTRVGDQSITK</sequence>
<dbReference type="AlphaFoldDB" id="A0AAV4QQR1"/>
<name>A0AAV4QQR1_CAEEX</name>
<dbReference type="EMBL" id="BPLR01006664">
    <property type="protein sequence ID" value="GIY11599.1"/>
    <property type="molecule type" value="Genomic_DNA"/>
</dbReference>
<organism evidence="1 2">
    <name type="scientific">Caerostris extrusa</name>
    <name type="common">Bark spider</name>
    <name type="synonym">Caerostris bankana</name>
    <dbReference type="NCBI Taxonomy" id="172846"/>
    <lineage>
        <taxon>Eukaryota</taxon>
        <taxon>Metazoa</taxon>
        <taxon>Ecdysozoa</taxon>
        <taxon>Arthropoda</taxon>
        <taxon>Chelicerata</taxon>
        <taxon>Arachnida</taxon>
        <taxon>Araneae</taxon>
        <taxon>Araneomorphae</taxon>
        <taxon>Entelegynae</taxon>
        <taxon>Araneoidea</taxon>
        <taxon>Araneidae</taxon>
        <taxon>Caerostris</taxon>
    </lineage>
</organism>
<gene>
    <name evidence="1" type="ORF">CEXT_529901</name>
</gene>
<protein>
    <submittedName>
        <fullName evidence="1">Uncharacterized protein</fullName>
    </submittedName>
</protein>
<accession>A0AAV4QQR1</accession>
<evidence type="ECO:0000313" key="2">
    <source>
        <dbReference type="Proteomes" id="UP001054945"/>
    </source>
</evidence>
<dbReference type="Proteomes" id="UP001054945">
    <property type="component" value="Unassembled WGS sequence"/>
</dbReference>
<evidence type="ECO:0000313" key="1">
    <source>
        <dbReference type="EMBL" id="GIY11599.1"/>
    </source>
</evidence>
<reference evidence="1 2" key="1">
    <citation type="submission" date="2021-06" db="EMBL/GenBank/DDBJ databases">
        <title>Caerostris extrusa draft genome.</title>
        <authorList>
            <person name="Kono N."/>
            <person name="Arakawa K."/>
        </authorList>
    </citation>
    <scope>NUCLEOTIDE SEQUENCE [LARGE SCALE GENOMIC DNA]</scope>
</reference>